<evidence type="ECO:0000256" key="1">
    <source>
        <dbReference type="SAM" id="MobiDB-lite"/>
    </source>
</evidence>
<name>A0ABN9WX90_9DINO</name>
<gene>
    <name evidence="2" type="ORF">PCOR1329_LOCUS70360</name>
</gene>
<dbReference type="Proteomes" id="UP001189429">
    <property type="component" value="Unassembled WGS sequence"/>
</dbReference>
<evidence type="ECO:0000313" key="2">
    <source>
        <dbReference type="EMBL" id="CAK0890027.1"/>
    </source>
</evidence>
<sequence>EVRALAATSGQHEARLADLWHFGHTVSVTAVEACGAMERRLEEVRREVEARGRGEPDIGPALDKMSQRLETLHGSHEGLEGWRRELEQRLGAIQEQTVELAATRARLEARSALEGEQRVFAALDEQLRRVGQHLGQLSHRIEEVAAEPRTGGSPAGGSGGLGEARGAYGHTAG</sequence>
<proteinExistence type="predicted"/>
<evidence type="ECO:0000313" key="3">
    <source>
        <dbReference type="Proteomes" id="UP001189429"/>
    </source>
</evidence>
<comment type="caution">
    <text evidence="2">The sequence shown here is derived from an EMBL/GenBank/DDBJ whole genome shotgun (WGS) entry which is preliminary data.</text>
</comment>
<feature type="compositionally biased region" description="Low complexity" evidence="1">
    <location>
        <begin position="164"/>
        <end position="173"/>
    </location>
</feature>
<dbReference type="EMBL" id="CAUYUJ010019288">
    <property type="protein sequence ID" value="CAK0890027.1"/>
    <property type="molecule type" value="Genomic_DNA"/>
</dbReference>
<reference evidence="2" key="1">
    <citation type="submission" date="2023-10" db="EMBL/GenBank/DDBJ databases">
        <authorList>
            <person name="Chen Y."/>
            <person name="Shah S."/>
            <person name="Dougan E. K."/>
            <person name="Thang M."/>
            <person name="Chan C."/>
        </authorList>
    </citation>
    <scope>NUCLEOTIDE SEQUENCE [LARGE SCALE GENOMIC DNA]</scope>
</reference>
<keyword evidence="3" id="KW-1185">Reference proteome</keyword>
<protein>
    <submittedName>
        <fullName evidence="2">Uncharacterized protein</fullName>
    </submittedName>
</protein>
<feature type="non-terminal residue" evidence="2">
    <location>
        <position position="1"/>
    </location>
</feature>
<feature type="region of interest" description="Disordered" evidence="1">
    <location>
        <begin position="143"/>
        <end position="173"/>
    </location>
</feature>
<feature type="compositionally biased region" description="Gly residues" evidence="1">
    <location>
        <begin position="153"/>
        <end position="163"/>
    </location>
</feature>
<organism evidence="2 3">
    <name type="scientific">Prorocentrum cordatum</name>
    <dbReference type="NCBI Taxonomy" id="2364126"/>
    <lineage>
        <taxon>Eukaryota</taxon>
        <taxon>Sar</taxon>
        <taxon>Alveolata</taxon>
        <taxon>Dinophyceae</taxon>
        <taxon>Prorocentrales</taxon>
        <taxon>Prorocentraceae</taxon>
        <taxon>Prorocentrum</taxon>
    </lineage>
</organism>
<accession>A0ABN9WX90</accession>